<evidence type="ECO:0000259" key="8">
    <source>
        <dbReference type="PROSITE" id="PS50157"/>
    </source>
</evidence>
<dbReference type="Proteomes" id="UP000287033">
    <property type="component" value="Unassembled WGS sequence"/>
</dbReference>
<dbReference type="PROSITE" id="PS50157">
    <property type="entry name" value="ZINC_FINGER_C2H2_2"/>
    <property type="match status" value="2"/>
</dbReference>
<dbReference type="SUPFAM" id="SSF57667">
    <property type="entry name" value="beta-beta-alpha zinc fingers"/>
    <property type="match status" value="1"/>
</dbReference>
<dbReference type="Pfam" id="PF00096">
    <property type="entry name" value="zf-C2H2"/>
    <property type="match status" value="2"/>
</dbReference>
<gene>
    <name evidence="9" type="ORF">chiPu_0025813</name>
</gene>
<keyword evidence="2" id="KW-0479">Metal-binding</keyword>
<evidence type="ECO:0000256" key="5">
    <source>
        <dbReference type="ARBA" id="ARBA00022833"/>
    </source>
</evidence>
<dbReference type="PANTHER" id="PTHR24394:SF44">
    <property type="entry name" value="ZINC FINGER PROTEIN 271-LIKE"/>
    <property type="match status" value="1"/>
</dbReference>
<evidence type="ECO:0000256" key="2">
    <source>
        <dbReference type="ARBA" id="ARBA00022723"/>
    </source>
</evidence>
<dbReference type="PANTHER" id="PTHR24394">
    <property type="entry name" value="ZINC FINGER PROTEIN"/>
    <property type="match status" value="1"/>
</dbReference>
<keyword evidence="10" id="KW-1185">Reference proteome</keyword>
<keyword evidence="6" id="KW-0539">Nucleus</keyword>
<dbReference type="AlphaFoldDB" id="A0A401TFZ1"/>
<dbReference type="InterPro" id="IPR036236">
    <property type="entry name" value="Znf_C2H2_sf"/>
</dbReference>
<comment type="subcellular location">
    <subcellularLocation>
        <location evidence="1">Nucleus</location>
    </subcellularLocation>
</comment>
<evidence type="ECO:0000256" key="6">
    <source>
        <dbReference type="ARBA" id="ARBA00023242"/>
    </source>
</evidence>
<feature type="domain" description="C2H2-type" evidence="8">
    <location>
        <begin position="102"/>
        <end position="129"/>
    </location>
</feature>
<dbReference type="GO" id="GO:0000981">
    <property type="term" value="F:DNA-binding transcription factor activity, RNA polymerase II-specific"/>
    <property type="evidence" value="ECO:0007669"/>
    <property type="project" value="TreeGrafter"/>
</dbReference>
<feature type="domain" description="C2H2-type" evidence="8">
    <location>
        <begin position="62"/>
        <end position="84"/>
    </location>
</feature>
<keyword evidence="5" id="KW-0862">Zinc</keyword>
<protein>
    <recommendedName>
        <fullName evidence="8">C2H2-type domain-containing protein</fullName>
    </recommendedName>
</protein>
<evidence type="ECO:0000313" key="9">
    <source>
        <dbReference type="EMBL" id="GCC41543.1"/>
    </source>
</evidence>
<evidence type="ECO:0000256" key="7">
    <source>
        <dbReference type="PROSITE-ProRule" id="PRU00042"/>
    </source>
</evidence>
<name>A0A401TFZ1_CHIPU</name>
<dbReference type="InterPro" id="IPR013087">
    <property type="entry name" value="Znf_C2H2_type"/>
</dbReference>
<evidence type="ECO:0000256" key="4">
    <source>
        <dbReference type="ARBA" id="ARBA00022771"/>
    </source>
</evidence>
<evidence type="ECO:0000256" key="3">
    <source>
        <dbReference type="ARBA" id="ARBA00022737"/>
    </source>
</evidence>
<keyword evidence="3" id="KW-0677">Repeat</keyword>
<dbReference type="GO" id="GO:0005634">
    <property type="term" value="C:nucleus"/>
    <property type="evidence" value="ECO:0007669"/>
    <property type="project" value="UniProtKB-SubCell"/>
</dbReference>
<evidence type="ECO:0000256" key="1">
    <source>
        <dbReference type="ARBA" id="ARBA00004123"/>
    </source>
</evidence>
<evidence type="ECO:0000313" key="10">
    <source>
        <dbReference type="Proteomes" id="UP000287033"/>
    </source>
</evidence>
<dbReference type="OrthoDB" id="9046266at2759"/>
<dbReference type="Gene3D" id="3.30.160.60">
    <property type="entry name" value="Classic Zinc Finger"/>
    <property type="match status" value="1"/>
</dbReference>
<dbReference type="EMBL" id="BEZZ01066253">
    <property type="protein sequence ID" value="GCC41543.1"/>
    <property type="molecule type" value="Genomic_DNA"/>
</dbReference>
<comment type="caution">
    <text evidence="9">The sequence shown here is derived from an EMBL/GenBank/DDBJ whole genome shotgun (WGS) entry which is preliminary data.</text>
</comment>
<proteinExistence type="predicted"/>
<sequence>MTSAVGPSCPRAEQRLTRGGCGASFGRPQALVQHGRAHRQRQVIPRGGACPQSQDPGRGQVYSCPACAKAFAQPHYLRWHMKLHRPLAAPDSSPHCDGANSFICDWCGGSFRLWENFQRHRKLHRQRESGSVTAIIQAAPSN</sequence>
<dbReference type="SMART" id="SM00355">
    <property type="entry name" value="ZnF_C2H2"/>
    <property type="match status" value="2"/>
</dbReference>
<dbReference type="GO" id="GO:0008270">
    <property type="term" value="F:zinc ion binding"/>
    <property type="evidence" value="ECO:0007669"/>
    <property type="project" value="UniProtKB-KW"/>
</dbReference>
<organism evidence="9 10">
    <name type="scientific">Chiloscyllium punctatum</name>
    <name type="common">Brownbanded bambooshark</name>
    <name type="synonym">Hemiscyllium punctatum</name>
    <dbReference type="NCBI Taxonomy" id="137246"/>
    <lineage>
        <taxon>Eukaryota</taxon>
        <taxon>Metazoa</taxon>
        <taxon>Chordata</taxon>
        <taxon>Craniata</taxon>
        <taxon>Vertebrata</taxon>
        <taxon>Chondrichthyes</taxon>
        <taxon>Elasmobranchii</taxon>
        <taxon>Galeomorphii</taxon>
        <taxon>Galeoidea</taxon>
        <taxon>Orectolobiformes</taxon>
        <taxon>Hemiscylliidae</taxon>
        <taxon>Chiloscyllium</taxon>
    </lineage>
</organism>
<keyword evidence="4 7" id="KW-0863">Zinc-finger</keyword>
<dbReference type="PROSITE" id="PS00028">
    <property type="entry name" value="ZINC_FINGER_C2H2_1"/>
    <property type="match status" value="2"/>
</dbReference>
<accession>A0A401TFZ1</accession>
<reference evidence="9 10" key="1">
    <citation type="journal article" date="2018" name="Nat. Ecol. Evol.">
        <title>Shark genomes provide insights into elasmobranch evolution and the origin of vertebrates.</title>
        <authorList>
            <person name="Hara Y"/>
            <person name="Yamaguchi K"/>
            <person name="Onimaru K"/>
            <person name="Kadota M"/>
            <person name="Koyanagi M"/>
            <person name="Keeley SD"/>
            <person name="Tatsumi K"/>
            <person name="Tanaka K"/>
            <person name="Motone F"/>
            <person name="Kageyama Y"/>
            <person name="Nozu R"/>
            <person name="Adachi N"/>
            <person name="Nishimura O"/>
            <person name="Nakagawa R"/>
            <person name="Tanegashima C"/>
            <person name="Kiyatake I"/>
            <person name="Matsumoto R"/>
            <person name="Murakumo K"/>
            <person name="Nishida K"/>
            <person name="Terakita A"/>
            <person name="Kuratani S"/>
            <person name="Sato K"/>
            <person name="Hyodo S Kuraku.S."/>
        </authorList>
    </citation>
    <scope>NUCLEOTIDE SEQUENCE [LARGE SCALE GENOMIC DNA]</scope>
</reference>
<dbReference type="STRING" id="137246.A0A401TFZ1"/>